<dbReference type="CDD" id="cd09872">
    <property type="entry name" value="PIN_Sll0205-like"/>
    <property type="match status" value="1"/>
</dbReference>
<dbReference type="InterPro" id="IPR002716">
    <property type="entry name" value="PIN_dom"/>
</dbReference>
<proteinExistence type="predicted"/>
<name>A0A4R8FMP8_9GAMM</name>
<dbReference type="OrthoDB" id="9798990at2"/>
<feature type="domain" description="PIN" evidence="1">
    <location>
        <begin position="5"/>
        <end position="117"/>
    </location>
</feature>
<dbReference type="AlphaFoldDB" id="A0A4R8FMP8"/>
<evidence type="ECO:0000313" key="3">
    <source>
        <dbReference type="Proteomes" id="UP000294489"/>
    </source>
</evidence>
<dbReference type="Pfam" id="PF01850">
    <property type="entry name" value="PIN"/>
    <property type="match status" value="1"/>
</dbReference>
<reference evidence="2 3" key="1">
    <citation type="submission" date="2019-03" db="EMBL/GenBank/DDBJ databases">
        <title>Freshwater and sediment microbial communities from various areas in North America, analyzing microbe dynamics in response to fracking.</title>
        <authorList>
            <person name="Lamendella R."/>
        </authorList>
    </citation>
    <scope>NUCLEOTIDE SEQUENCE [LARGE SCALE GENOMIC DNA]</scope>
    <source>
        <strain evidence="2 3">6_TX</strain>
    </source>
</reference>
<evidence type="ECO:0000313" key="2">
    <source>
        <dbReference type="EMBL" id="TDX27600.1"/>
    </source>
</evidence>
<dbReference type="InterPro" id="IPR029060">
    <property type="entry name" value="PIN-like_dom_sf"/>
</dbReference>
<sequence length="128" mass="14495">MRRLLLDTHAFLWWLADDPKLGSRARELIADSQNRVFVSAASIWEISIKKQLGKLEAPDDMERILEEEGFLPLAIEPFHGEQAGNLPMHHRDPFDRMLIAQAQAEGLTLVTADNAFPPYGIRLVSAYL</sequence>
<dbReference type="PANTHER" id="PTHR36173:SF2">
    <property type="entry name" value="RIBONUCLEASE VAPC16"/>
    <property type="match status" value="1"/>
</dbReference>
<dbReference type="RefSeq" id="WP_134018941.1">
    <property type="nucleotide sequence ID" value="NZ_SOEC01000013.1"/>
</dbReference>
<dbReference type="Gene3D" id="3.40.50.1010">
    <property type="entry name" value="5'-nuclease"/>
    <property type="match status" value="1"/>
</dbReference>
<dbReference type="Proteomes" id="UP000294489">
    <property type="component" value="Unassembled WGS sequence"/>
</dbReference>
<evidence type="ECO:0000259" key="1">
    <source>
        <dbReference type="Pfam" id="PF01850"/>
    </source>
</evidence>
<dbReference type="PANTHER" id="PTHR36173">
    <property type="entry name" value="RIBONUCLEASE VAPC16-RELATED"/>
    <property type="match status" value="1"/>
</dbReference>
<comment type="caution">
    <text evidence="2">The sequence shown here is derived from an EMBL/GenBank/DDBJ whole genome shotgun (WGS) entry which is preliminary data.</text>
</comment>
<dbReference type="SUPFAM" id="SSF88723">
    <property type="entry name" value="PIN domain-like"/>
    <property type="match status" value="1"/>
</dbReference>
<dbReference type="InterPro" id="IPR052919">
    <property type="entry name" value="TA_system_RNase"/>
</dbReference>
<protein>
    <submittedName>
        <fullName evidence="2">PIN domain nuclease of toxin-antitoxin system</fullName>
    </submittedName>
</protein>
<accession>A0A4R8FMP8</accession>
<organism evidence="2 3">
    <name type="scientific">Modicisalibacter xianhensis</name>
    <dbReference type="NCBI Taxonomy" id="442341"/>
    <lineage>
        <taxon>Bacteria</taxon>
        <taxon>Pseudomonadati</taxon>
        <taxon>Pseudomonadota</taxon>
        <taxon>Gammaproteobacteria</taxon>
        <taxon>Oceanospirillales</taxon>
        <taxon>Halomonadaceae</taxon>
        <taxon>Modicisalibacter</taxon>
    </lineage>
</organism>
<dbReference type="EMBL" id="SOEC01000013">
    <property type="protein sequence ID" value="TDX27600.1"/>
    <property type="molecule type" value="Genomic_DNA"/>
</dbReference>
<gene>
    <name evidence="2" type="ORF">DFO67_11332</name>
</gene>
<dbReference type="InterPro" id="IPR041705">
    <property type="entry name" value="PIN_Sll0205"/>
</dbReference>